<dbReference type="PANTHER" id="PTHR43806:SF65">
    <property type="entry name" value="SERINE PROTEASE APRX"/>
    <property type="match status" value="1"/>
</dbReference>
<dbReference type="InterPro" id="IPR023827">
    <property type="entry name" value="Peptidase_S8_Asp-AS"/>
</dbReference>
<dbReference type="InterPro" id="IPR023828">
    <property type="entry name" value="Peptidase_S8_Ser-AS"/>
</dbReference>
<dbReference type="InterPro" id="IPR007280">
    <property type="entry name" value="Peptidase_C_arc/bac"/>
</dbReference>
<dbReference type="OrthoDB" id="9798386at2"/>
<dbReference type="PRINTS" id="PR00723">
    <property type="entry name" value="SUBTILISIN"/>
</dbReference>
<protein>
    <submittedName>
        <fullName evidence="11">Peptidase S8</fullName>
    </submittedName>
</protein>
<keyword evidence="4 6" id="KW-0720">Serine protease</keyword>
<dbReference type="CDD" id="cd07487">
    <property type="entry name" value="Peptidases_S8_1"/>
    <property type="match status" value="1"/>
</dbReference>
<evidence type="ECO:0000256" key="3">
    <source>
        <dbReference type="ARBA" id="ARBA00022801"/>
    </source>
</evidence>
<dbReference type="Gene3D" id="3.40.50.200">
    <property type="entry name" value="Peptidase S8/S53 domain"/>
    <property type="match status" value="1"/>
</dbReference>
<evidence type="ECO:0000256" key="4">
    <source>
        <dbReference type="ARBA" id="ARBA00022825"/>
    </source>
</evidence>
<gene>
    <name evidence="11" type="ORF">BBF96_00405</name>
</gene>
<dbReference type="PROSITE" id="PS00136">
    <property type="entry name" value="SUBTILASE_ASP"/>
    <property type="match status" value="1"/>
</dbReference>
<dbReference type="Gene3D" id="3.30.70.80">
    <property type="entry name" value="Peptidase S8 propeptide/proteinase inhibitor I9"/>
    <property type="match status" value="1"/>
</dbReference>
<feature type="active site" description="Charge relay system" evidence="5 6">
    <location>
        <position position="168"/>
    </location>
</feature>
<evidence type="ECO:0000256" key="7">
    <source>
        <dbReference type="RuleBase" id="RU003355"/>
    </source>
</evidence>
<feature type="domain" description="Peptidase C-terminal archaeal/bacterial" evidence="9">
    <location>
        <begin position="462"/>
        <end position="531"/>
    </location>
</feature>
<dbReference type="KEGG" id="aft:BBF96_00405"/>
<dbReference type="PANTHER" id="PTHR43806">
    <property type="entry name" value="PEPTIDASE S8"/>
    <property type="match status" value="1"/>
</dbReference>
<evidence type="ECO:0000313" key="11">
    <source>
        <dbReference type="EMBL" id="AZR71998.1"/>
    </source>
</evidence>
<dbReference type="Pfam" id="PF00082">
    <property type="entry name" value="Peptidase_S8"/>
    <property type="match status" value="1"/>
</dbReference>
<dbReference type="GO" id="GO:0006508">
    <property type="term" value="P:proteolysis"/>
    <property type="evidence" value="ECO:0007669"/>
    <property type="project" value="UniProtKB-KW"/>
</dbReference>
<dbReference type="Gene3D" id="2.60.120.380">
    <property type="match status" value="1"/>
</dbReference>
<name>A0A3Q9HPY2_9FIRM</name>
<feature type="active site" description="Charge relay system" evidence="5 6">
    <location>
        <position position="202"/>
    </location>
</feature>
<feature type="domain" description="Peptidase S8/S53" evidence="8">
    <location>
        <begin position="160"/>
        <end position="425"/>
    </location>
</feature>
<organism evidence="11 12">
    <name type="scientific">Anoxybacter fermentans</name>
    <dbReference type="NCBI Taxonomy" id="1323375"/>
    <lineage>
        <taxon>Bacteria</taxon>
        <taxon>Bacillati</taxon>
        <taxon>Bacillota</taxon>
        <taxon>Clostridia</taxon>
        <taxon>Halanaerobiales</taxon>
        <taxon>Anoxybacter</taxon>
    </lineage>
</organism>
<dbReference type="InterPro" id="IPR041326">
    <property type="entry name" value="Tk-SP_N-pro"/>
</dbReference>
<dbReference type="Proteomes" id="UP000267250">
    <property type="component" value="Chromosome"/>
</dbReference>
<evidence type="ECO:0000256" key="6">
    <source>
        <dbReference type="PROSITE-ProRule" id="PRU01240"/>
    </source>
</evidence>
<keyword evidence="2 6" id="KW-0645">Protease</keyword>
<dbReference type="InterPro" id="IPR000209">
    <property type="entry name" value="Peptidase_S8/S53_dom"/>
</dbReference>
<evidence type="ECO:0000256" key="1">
    <source>
        <dbReference type="ARBA" id="ARBA00011073"/>
    </source>
</evidence>
<proteinExistence type="inferred from homology"/>
<evidence type="ECO:0000259" key="9">
    <source>
        <dbReference type="Pfam" id="PF04151"/>
    </source>
</evidence>
<sequence length="557" mass="60139">MKKRIFSIILVLTMLFTLGSVGFAFKPDVEKKAVVPLMADKDNDKIFDDLALKLKDASDSDEFKVIAVFNESYNLQGIKNAIGHFATSYEYININAFAATLNKGQIIALSKMPQIKHIQLDAEVKATMYTASSWFGVTKARNDWGVTGDRDGSLSSYSKNDIVIAIIDTGIDTNHQDLDGGKVIAWKDFVNGNTTPYDDNGHGTHCASIAAGSGDANWNYRGVAYGAALIGLKVLDANGSGSMSNVDAAIDWCITNKDTYNIRVISMSLSTSSSSDGQDSTSLLVNQAYNNGIVVVVAAGNSGSGGYTIGSPSAAENAITVGAMADVGEYGFFLADFSSRGYTADGRIKPDICAPGYNIIAAAANTTSQYTTKSGTSMATPFVAGTVALMLDANPNLTPADVKTIIQNTAEDWGKAGKDIDYGWGRLQAYEAIKSAGGYSGTGPWVPYHAADRDYLPGTGYYDTFKVYVSNTSYPIAVNLIMENATNYPDFDLYVYGPDGYRDAYDATYDRQEQVKFLPDQTGWYTIYVYSYSGSGYYYVDVSVNGSNFYQYANDSY</sequence>
<dbReference type="PROSITE" id="PS51892">
    <property type="entry name" value="SUBTILASE"/>
    <property type="match status" value="1"/>
</dbReference>
<dbReference type="InterPro" id="IPR036852">
    <property type="entry name" value="Peptidase_S8/S53_dom_sf"/>
</dbReference>
<accession>A0A3Q9HPY2</accession>
<dbReference type="InterPro" id="IPR015500">
    <property type="entry name" value="Peptidase_S8_subtilisin-rel"/>
</dbReference>
<dbReference type="Pfam" id="PF18237">
    <property type="entry name" value="Tk-SP_N-pro"/>
    <property type="match status" value="1"/>
</dbReference>
<feature type="active site" description="Charge relay system" evidence="5 6">
    <location>
        <position position="377"/>
    </location>
</feature>
<dbReference type="GO" id="GO:0004252">
    <property type="term" value="F:serine-type endopeptidase activity"/>
    <property type="evidence" value="ECO:0007669"/>
    <property type="project" value="UniProtKB-UniRule"/>
</dbReference>
<keyword evidence="12" id="KW-1185">Reference proteome</keyword>
<keyword evidence="3 6" id="KW-0378">Hydrolase</keyword>
<dbReference type="InterPro" id="IPR037045">
    <property type="entry name" value="S8pro/Inhibitor_I9_sf"/>
</dbReference>
<dbReference type="AlphaFoldDB" id="A0A3Q9HPY2"/>
<dbReference type="InterPro" id="IPR022398">
    <property type="entry name" value="Peptidase_S8_His-AS"/>
</dbReference>
<evidence type="ECO:0000256" key="2">
    <source>
        <dbReference type="ARBA" id="ARBA00022670"/>
    </source>
</evidence>
<evidence type="ECO:0000256" key="5">
    <source>
        <dbReference type="PIRSR" id="PIRSR615500-1"/>
    </source>
</evidence>
<comment type="similarity">
    <text evidence="1 6 7">Belongs to the peptidase S8 family.</text>
</comment>
<dbReference type="InterPro" id="IPR050131">
    <property type="entry name" value="Peptidase_S8_subtilisin-like"/>
</dbReference>
<evidence type="ECO:0000259" key="10">
    <source>
        <dbReference type="Pfam" id="PF18237"/>
    </source>
</evidence>
<evidence type="ECO:0000259" key="8">
    <source>
        <dbReference type="Pfam" id="PF00082"/>
    </source>
</evidence>
<dbReference type="EMBL" id="CP016379">
    <property type="protein sequence ID" value="AZR71998.1"/>
    <property type="molecule type" value="Genomic_DNA"/>
</dbReference>
<reference evidence="11 12" key="1">
    <citation type="submission" date="2016-07" db="EMBL/GenBank/DDBJ databases">
        <title>Genome and transcriptome analysis of iron-reducing fermentative bacteria Anoxybacter fermentans.</title>
        <authorList>
            <person name="Zeng X."/>
            <person name="Shao Z."/>
        </authorList>
    </citation>
    <scope>NUCLEOTIDE SEQUENCE [LARGE SCALE GENOMIC DNA]</scope>
    <source>
        <strain evidence="11 12">DY22613</strain>
    </source>
</reference>
<dbReference type="PROSITE" id="PS00137">
    <property type="entry name" value="SUBTILASE_HIS"/>
    <property type="match status" value="1"/>
</dbReference>
<dbReference type="PROSITE" id="PS00138">
    <property type="entry name" value="SUBTILASE_SER"/>
    <property type="match status" value="1"/>
</dbReference>
<dbReference type="Pfam" id="PF04151">
    <property type="entry name" value="PPC"/>
    <property type="match status" value="1"/>
</dbReference>
<feature type="domain" description="Tk-SP N-propeptide" evidence="10">
    <location>
        <begin position="41"/>
        <end position="105"/>
    </location>
</feature>
<dbReference type="SUPFAM" id="SSF52743">
    <property type="entry name" value="Subtilisin-like"/>
    <property type="match status" value="1"/>
</dbReference>
<evidence type="ECO:0000313" key="12">
    <source>
        <dbReference type="Proteomes" id="UP000267250"/>
    </source>
</evidence>